<dbReference type="PANTHER" id="PTHR11702">
    <property type="entry name" value="DEVELOPMENTALLY REGULATED GTP-BINDING PROTEIN-RELATED"/>
    <property type="match status" value="1"/>
</dbReference>
<keyword evidence="1" id="KW-0547">Nucleotide-binding</keyword>
<name>A0A9K3M517_9STRA</name>
<gene>
    <name evidence="5" type="ORF">IV203_013394</name>
</gene>
<feature type="domain" description="Obg" evidence="4">
    <location>
        <begin position="99"/>
        <end position="374"/>
    </location>
</feature>
<feature type="compositionally biased region" description="Acidic residues" evidence="2">
    <location>
        <begin position="262"/>
        <end position="275"/>
    </location>
</feature>
<dbReference type="GO" id="GO:0042254">
    <property type="term" value="P:ribosome biogenesis"/>
    <property type="evidence" value="ECO:0007669"/>
    <property type="project" value="UniProtKB-UniRule"/>
</dbReference>
<evidence type="ECO:0000259" key="3">
    <source>
        <dbReference type="PROSITE" id="PS51710"/>
    </source>
</evidence>
<dbReference type="GO" id="GO:0005525">
    <property type="term" value="F:GTP binding"/>
    <property type="evidence" value="ECO:0007669"/>
    <property type="project" value="InterPro"/>
</dbReference>
<dbReference type="OrthoDB" id="347018at2759"/>
<evidence type="ECO:0000313" key="6">
    <source>
        <dbReference type="Proteomes" id="UP000693970"/>
    </source>
</evidence>
<evidence type="ECO:0000256" key="1">
    <source>
        <dbReference type="ARBA" id="ARBA00022741"/>
    </source>
</evidence>
<dbReference type="GO" id="GO:0005739">
    <property type="term" value="C:mitochondrion"/>
    <property type="evidence" value="ECO:0007669"/>
    <property type="project" value="TreeGrafter"/>
</dbReference>
<feature type="domain" description="OBG-type G" evidence="3">
    <location>
        <begin position="375"/>
        <end position="555"/>
    </location>
</feature>
<comment type="caution">
    <text evidence="5">The sequence shown here is derived from an EMBL/GenBank/DDBJ whole genome shotgun (WGS) entry which is preliminary data.</text>
</comment>
<dbReference type="InterPro" id="IPR045086">
    <property type="entry name" value="OBG_GTPase"/>
</dbReference>
<dbReference type="Pfam" id="PF01926">
    <property type="entry name" value="MMR_HSR1"/>
    <property type="match status" value="1"/>
</dbReference>
<feature type="region of interest" description="Disordered" evidence="2">
    <location>
        <begin position="66"/>
        <end position="103"/>
    </location>
</feature>
<sequence length="559" mass="61645">MFGRRLLVSELRFWCDPSWRRFHSSIVSFNNNNNNNNNNNVVISQLKYSHDPSNCSLFCPVPQTMGKSPVHLSKRSSSSSSNSSSSKSKNQKQRGRQSYRFIDQTRVRVSGGVGGNGSLSMYKIGRKHKKRPDGGHGGNGGSVVILADPNEQSLKWTQPHVIANAGSHGGNQEKHGRNGRNVILRVPCGVVVRRVLEPDEYWDFEKQQAQKLVQTYSTSGDTDDDALNEELRAWQEERDDAIKPQINDSDRRAGGYLASNDYDSDDEDDDLDFNDDTYYFDGNDDPDEDEYSYEHLPQAPDLSFTPWGEREKVEIADLNEPGSFIVVARGGRGGVGSSIFASRHGPLPPPHVLSQYAKPRNGETAMLELELKMIADIGLVGLPNAGKSSLLSAVSRASPYIAPYPFTTLNPLVGYIEYQDGFRVCAADIPGLIAGASEGRGRGHQFLRHLERTKALLYIMDAAAMDGRDPIEDFQTLLNELSAYGNGDLLNRKCLVVANKMDLLLKEEREEIIGLLQEKAVESGLLMKTNVLGISAGATGEGLAQLTKAIRNAVSQNKQ</sequence>
<dbReference type="EMBL" id="JAGRRH010000001">
    <property type="protein sequence ID" value="KAG7374299.1"/>
    <property type="molecule type" value="Genomic_DNA"/>
</dbReference>
<dbReference type="GO" id="GO:0003924">
    <property type="term" value="F:GTPase activity"/>
    <property type="evidence" value="ECO:0007669"/>
    <property type="project" value="InterPro"/>
</dbReference>
<dbReference type="PROSITE" id="PS51883">
    <property type="entry name" value="OBG"/>
    <property type="match status" value="1"/>
</dbReference>
<organism evidence="5 6">
    <name type="scientific">Nitzschia inconspicua</name>
    <dbReference type="NCBI Taxonomy" id="303405"/>
    <lineage>
        <taxon>Eukaryota</taxon>
        <taxon>Sar</taxon>
        <taxon>Stramenopiles</taxon>
        <taxon>Ochrophyta</taxon>
        <taxon>Bacillariophyta</taxon>
        <taxon>Bacillariophyceae</taxon>
        <taxon>Bacillariophycidae</taxon>
        <taxon>Bacillariales</taxon>
        <taxon>Bacillariaceae</taxon>
        <taxon>Nitzschia</taxon>
    </lineage>
</organism>
<dbReference type="Proteomes" id="UP000693970">
    <property type="component" value="Unassembled WGS sequence"/>
</dbReference>
<dbReference type="InterPro" id="IPR006169">
    <property type="entry name" value="GTP1_OBG_dom"/>
</dbReference>
<dbReference type="AlphaFoldDB" id="A0A9K3M517"/>
<evidence type="ECO:0000256" key="2">
    <source>
        <dbReference type="SAM" id="MobiDB-lite"/>
    </source>
</evidence>
<dbReference type="InterPro" id="IPR031167">
    <property type="entry name" value="G_OBG"/>
</dbReference>
<protein>
    <submittedName>
        <fullName evidence="5">GTP1/OBG-domain containing protein</fullName>
    </submittedName>
</protein>
<dbReference type="InterPro" id="IPR006073">
    <property type="entry name" value="GTP-bd"/>
</dbReference>
<evidence type="ECO:0000259" key="4">
    <source>
        <dbReference type="PROSITE" id="PS51883"/>
    </source>
</evidence>
<dbReference type="Pfam" id="PF01018">
    <property type="entry name" value="GTP1_OBG"/>
    <property type="match status" value="1"/>
</dbReference>
<dbReference type="PROSITE" id="PS51710">
    <property type="entry name" value="G_OBG"/>
    <property type="match status" value="1"/>
</dbReference>
<feature type="compositionally biased region" description="Low complexity" evidence="2">
    <location>
        <begin position="75"/>
        <end position="88"/>
    </location>
</feature>
<evidence type="ECO:0000313" key="5">
    <source>
        <dbReference type="EMBL" id="KAG7374299.1"/>
    </source>
</evidence>
<feature type="region of interest" description="Disordered" evidence="2">
    <location>
        <begin position="237"/>
        <end position="277"/>
    </location>
</feature>
<feature type="compositionally biased region" description="Basic and acidic residues" evidence="2">
    <location>
        <begin position="237"/>
        <end position="253"/>
    </location>
</feature>
<accession>A0A9K3M517</accession>
<reference evidence="5" key="1">
    <citation type="journal article" date="2021" name="Sci. Rep.">
        <title>Diploid genomic architecture of Nitzschia inconspicua, an elite biomass production diatom.</title>
        <authorList>
            <person name="Oliver A."/>
            <person name="Podell S."/>
            <person name="Pinowska A."/>
            <person name="Traller J.C."/>
            <person name="Smith S.R."/>
            <person name="McClure R."/>
            <person name="Beliaev A."/>
            <person name="Bohutskyi P."/>
            <person name="Hill E.A."/>
            <person name="Rabines A."/>
            <person name="Zheng H."/>
            <person name="Allen L.Z."/>
            <person name="Kuo A."/>
            <person name="Grigoriev I.V."/>
            <person name="Allen A.E."/>
            <person name="Hazlebeck D."/>
            <person name="Allen E.E."/>
        </authorList>
    </citation>
    <scope>NUCLEOTIDE SEQUENCE</scope>
    <source>
        <strain evidence="5">Hildebrandi</strain>
    </source>
</reference>
<reference evidence="5" key="2">
    <citation type="submission" date="2021-04" db="EMBL/GenBank/DDBJ databases">
        <authorList>
            <person name="Podell S."/>
        </authorList>
    </citation>
    <scope>NUCLEOTIDE SEQUENCE</scope>
    <source>
        <strain evidence="5">Hildebrandi</strain>
    </source>
</reference>
<dbReference type="PANTHER" id="PTHR11702:SF31">
    <property type="entry name" value="MITOCHONDRIAL RIBOSOME-ASSOCIATED GTPASE 2"/>
    <property type="match status" value="1"/>
</dbReference>
<dbReference type="CDD" id="cd01898">
    <property type="entry name" value="Obg"/>
    <property type="match status" value="1"/>
</dbReference>
<proteinExistence type="predicted"/>
<keyword evidence="6" id="KW-1185">Reference proteome</keyword>